<feature type="compositionally biased region" description="Pro residues" evidence="1">
    <location>
        <begin position="1"/>
        <end position="25"/>
    </location>
</feature>
<name>A0A3M6UVZ9_POCDA</name>
<protein>
    <recommendedName>
        <fullName evidence="2">WH2 domain-containing protein</fullName>
    </recommendedName>
</protein>
<dbReference type="InterPro" id="IPR003124">
    <property type="entry name" value="WH2_dom"/>
</dbReference>
<feature type="region of interest" description="Disordered" evidence="1">
    <location>
        <begin position="1"/>
        <end position="35"/>
    </location>
</feature>
<gene>
    <name evidence="3" type="ORF">pdam_00005768</name>
</gene>
<feature type="domain" description="WH2" evidence="2">
    <location>
        <begin position="32"/>
        <end position="49"/>
    </location>
</feature>
<dbReference type="GO" id="GO:0003779">
    <property type="term" value="F:actin binding"/>
    <property type="evidence" value="ECO:0007669"/>
    <property type="project" value="InterPro"/>
</dbReference>
<organism evidence="3 4">
    <name type="scientific">Pocillopora damicornis</name>
    <name type="common">Cauliflower coral</name>
    <name type="synonym">Millepora damicornis</name>
    <dbReference type="NCBI Taxonomy" id="46731"/>
    <lineage>
        <taxon>Eukaryota</taxon>
        <taxon>Metazoa</taxon>
        <taxon>Cnidaria</taxon>
        <taxon>Anthozoa</taxon>
        <taxon>Hexacorallia</taxon>
        <taxon>Scleractinia</taxon>
        <taxon>Astrocoeniina</taxon>
        <taxon>Pocilloporidae</taxon>
        <taxon>Pocillopora</taxon>
    </lineage>
</organism>
<reference evidence="3 4" key="1">
    <citation type="journal article" date="2018" name="Sci. Rep.">
        <title>Comparative analysis of the Pocillopora damicornis genome highlights role of immune system in coral evolution.</title>
        <authorList>
            <person name="Cunning R."/>
            <person name="Bay R.A."/>
            <person name="Gillette P."/>
            <person name="Baker A.C."/>
            <person name="Traylor-Knowles N."/>
        </authorList>
    </citation>
    <scope>NUCLEOTIDE SEQUENCE [LARGE SCALE GENOMIC DNA]</scope>
    <source>
        <strain evidence="3">RSMAS</strain>
        <tissue evidence="3">Whole animal</tissue>
    </source>
</reference>
<evidence type="ECO:0000313" key="4">
    <source>
        <dbReference type="Proteomes" id="UP000275408"/>
    </source>
</evidence>
<evidence type="ECO:0000313" key="3">
    <source>
        <dbReference type="EMBL" id="RMX57508.1"/>
    </source>
</evidence>
<dbReference type="STRING" id="46731.A0A3M6UVZ9"/>
<keyword evidence="4" id="KW-1185">Reference proteome</keyword>
<dbReference type="PROSITE" id="PS51082">
    <property type="entry name" value="WH2"/>
    <property type="match status" value="1"/>
</dbReference>
<dbReference type="Pfam" id="PF02205">
    <property type="entry name" value="WH2"/>
    <property type="match status" value="1"/>
</dbReference>
<dbReference type="AlphaFoldDB" id="A0A3M6UVZ9"/>
<proteinExistence type="predicted"/>
<sequence length="94" mass="9961">MPPPPPPPPGPPPPPAPRASGPPPKSSGKPQSRGALLSQIHQGAKLKKTVTNDRSAPTVSSLKGSKIVPIISNCSLFYPNLWKHTDFSFMNFPS</sequence>
<dbReference type="CDD" id="cd22064">
    <property type="entry name" value="WH2_WAS_WASL"/>
    <property type="match status" value="1"/>
</dbReference>
<accession>A0A3M6UVZ9</accession>
<dbReference type="EMBL" id="RCHS01000646">
    <property type="protein sequence ID" value="RMX57508.1"/>
    <property type="molecule type" value="Genomic_DNA"/>
</dbReference>
<evidence type="ECO:0000259" key="2">
    <source>
        <dbReference type="PROSITE" id="PS51082"/>
    </source>
</evidence>
<evidence type="ECO:0000256" key="1">
    <source>
        <dbReference type="SAM" id="MobiDB-lite"/>
    </source>
</evidence>
<comment type="caution">
    <text evidence="3">The sequence shown here is derived from an EMBL/GenBank/DDBJ whole genome shotgun (WGS) entry which is preliminary data.</text>
</comment>
<dbReference type="Proteomes" id="UP000275408">
    <property type="component" value="Unassembled WGS sequence"/>
</dbReference>
<dbReference type="SMART" id="SM00246">
    <property type="entry name" value="WH2"/>
    <property type="match status" value="1"/>
</dbReference>